<dbReference type="HOGENOM" id="CLU_054710_0_1_6"/>
<protein>
    <submittedName>
        <fullName evidence="8">Negative regulator for alginate biosynthesis</fullName>
    </submittedName>
</protein>
<dbReference type="AlphaFoldDB" id="A0A0B4XR37"/>
<organism evidence="8 9">
    <name type="scientific">Isoalcanivorax pacificus W11-5</name>
    <dbReference type="NCBI Taxonomy" id="391936"/>
    <lineage>
        <taxon>Bacteria</taxon>
        <taxon>Pseudomonadati</taxon>
        <taxon>Pseudomonadota</taxon>
        <taxon>Gammaproteobacteria</taxon>
        <taxon>Oceanospirillales</taxon>
        <taxon>Alcanivoracaceae</taxon>
        <taxon>Isoalcanivorax</taxon>
    </lineage>
</organism>
<keyword evidence="4" id="KW-0574">Periplasm</keyword>
<dbReference type="RefSeq" id="WP_008738786.1">
    <property type="nucleotide sequence ID" value="NZ_CP004387.1"/>
</dbReference>
<dbReference type="STRING" id="391936.S7S_12430"/>
<feature type="chain" id="PRO_5002099066" evidence="5">
    <location>
        <begin position="25"/>
        <end position="338"/>
    </location>
</feature>
<evidence type="ECO:0000256" key="1">
    <source>
        <dbReference type="ARBA" id="ARBA00004418"/>
    </source>
</evidence>
<dbReference type="GO" id="GO:0045152">
    <property type="term" value="F:antisigma factor binding"/>
    <property type="evidence" value="ECO:0007669"/>
    <property type="project" value="TreeGrafter"/>
</dbReference>
<evidence type="ECO:0000256" key="3">
    <source>
        <dbReference type="ARBA" id="ARBA00022729"/>
    </source>
</evidence>
<accession>A0A0B4XR37</accession>
<gene>
    <name evidence="8" type="ORF">S7S_12430</name>
</gene>
<dbReference type="Pfam" id="PF17188">
    <property type="entry name" value="MucB_RseB_C"/>
    <property type="match status" value="1"/>
</dbReference>
<dbReference type="PANTHER" id="PTHR38782:SF1">
    <property type="entry name" value="SIGMA-E FACTOR REGULATORY PROTEIN RSEB"/>
    <property type="match status" value="1"/>
</dbReference>
<dbReference type="InterPro" id="IPR005588">
    <property type="entry name" value="MucB_RseB"/>
</dbReference>
<dbReference type="OrthoDB" id="7067274at2"/>
<keyword evidence="3 5" id="KW-0732">Signal</keyword>
<evidence type="ECO:0000256" key="4">
    <source>
        <dbReference type="ARBA" id="ARBA00022764"/>
    </source>
</evidence>
<dbReference type="CDD" id="cd16327">
    <property type="entry name" value="RseB"/>
    <property type="match status" value="1"/>
</dbReference>
<dbReference type="PANTHER" id="PTHR38782">
    <property type="match status" value="1"/>
</dbReference>
<feature type="domain" description="MucB/RseB N-terminal" evidence="6">
    <location>
        <begin position="34"/>
        <end position="207"/>
    </location>
</feature>
<name>A0A0B4XR37_9GAMM</name>
<reference evidence="8 9" key="1">
    <citation type="journal article" date="2012" name="J. Bacteriol.">
        <title>Genome sequence of an alkane-degrading bacterium, Alcanivorax pacificus type strain W11-5, isolated from deep sea sediment.</title>
        <authorList>
            <person name="Lai Q."/>
            <person name="Shao Z."/>
        </authorList>
    </citation>
    <scope>NUCLEOTIDE SEQUENCE [LARGE SCALE GENOMIC DNA]</scope>
    <source>
        <strain evidence="8 9">W11-5</strain>
    </source>
</reference>
<feature type="signal peptide" evidence="5">
    <location>
        <begin position="1"/>
        <end position="24"/>
    </location>
</feature>
<evidence type="ECO:0000259" key="6">
    <source>
        <dbReference type="Pfam" id="PF03888"/>
    </source>
</evidence>
<evidence type="ECO:0000256" key="5">
    <source>
        <dbReference type="SAM" id="SignalP"/>
    </source>
</evidence>
<dbReference type="KEGG" id="apac:S7S_12430"/>
<dbReference type="PIRSF" id="PIRSF005427">
    <property type="entry name" value="RseB"/>
    <property type="match status" value="1"/>
</dbReference>
<comment type="subcellular location">
    <subcellularLocation>
        <location evidence="1">Periplasm</location>
    </subcellularLocation>
</comment>
<dbReference type="InterPro" id="IPR033436">
    <property type="entry name" value="MucB/RseB_C"/>
</dbReference>
<feature type="domain" description="MucB/RseB C-terminal" evidence="7">
    <location>
        <begin position="232"/>
        <end position="326"/>
    </location>
</feature>
<dbReference type="GO" id="GO:0032885">
    <property type="term" value="P:regulation of polysaccharide biosynthetic process"/>
    <property type="evidence" value="ECO:0007669"/>
    <property type="project" value="TreeGrafter"/>
</dbReference>
<dbReference type="InterPro" id="IPR038484">
    <property type="entry name" value="MucB/RseB_C_sf"/>
</dbReference>
<sequence length="338" mass="36867">MRVSLYRALLPVLCLLPHLALAQAAPTGEVVSPPQSLLASMAKAYRSLSYQGRFLYMYGNELSTLEVRHAVIDGNEFERLTHLDGPLAELIREGDEVICIHPDRSMTRLSVGAGQSLARLSLHERLATNLPQQYNVLLDGDGRVAGRAALRVRVNPLDNHRYGYRLWIDRDSRLLLKSEMVDSGGVALERVEFLALDLQPSLTREDFAVPDVPVQYAIESLPEPLPGQPTLEAGWLPAGFVTTQRDLRRSAPHRLPVAAMAYGDGLASFTLFVQAIPPGVMAEQGVSRLGPTVAVSRRVDNATGSFLLTLVGEVPQVTAERVLGEVRLNGQPITGAAQ</sequence>
<dbReference type="GO" id="GO:0030288">
    <property type="term" value="C:outer membrane-bounded periplasmic space"/>
    <property type="evidence" value="ECO:0007669"/>
    <property type="project" value="TreeGrafter"/>
</dbReference>
<evidence type="ECO:0000256" key="2">
    <source>
        <dbReference type="ARBA" id="ARBA00008150"/>
    </source>
</evidence>
<dbReference type="Gene3D" id="2.50.20.10">
    <property type="entry name" value="Lipoprotein localisation LolA/LolB/LppX"/>
    <property type="match status" value="1"/>
</dbReference>
<comment type="similarity">
    <text evidence="2">Belongs to the RseB family.</text>
</comment>
<keyword evidence="9" id="KW-1185">Reference proteome</keyword>
<dbReference type="EMBL" id="CP004387">
    <property type="protein sequence ID" value="AJD48898.1"/>
    <property type="molecule type" value="Genomic_DNA"/>
</dbReference>
<evidence type="ECO:0000313" key="9">
    <source>
        <dbReference type="Proteomes" id="UP000006764"/>
    </source>
</evidence>
<dbReference type="Pfam" id="PF03888">
    <property type="entry name" value="MucB_RseB"/>
    <property type="match status" value="1"/>
</dbReference>
<evidence type="ECO:0000313" key="8">
    <source>
        <dbReference type="EMBL" id="AJD48898.1"/>
    </source>
</evidence>
<dbReference type="Proteomes" id="UP000006764">
    <property type="component" value="Chromosome"/>
</dbReference>
<dbReference type="Gene3D" id="3.30.200.100">
    <property type="entry name" value="MucB/RseB, C-terminal domain"/>
    <property type="match status" value="1"/>
</dbReference>
<dbReference type="InterPro" id="IPR033434">
    <property type="entry name" value="MucB/RseB_N"/>
</dbReference>
<proteinExistence type="inferred from homology"/>
<evidence type="ECO:0000259" key="7">
    <source>
        <dbReference type="Pfam" id="PF17188"/>
    </source>
</evidence>